<reference evidence="2" key="1">
    <citation type="submission" date="2017-02" db="UniProtKB">
        <authorList>
            <consortium name="WormBaseParasite"/>
        </authorList>
    </citation>
    <scope>IDENTIFICATION</scope>
</reference>
<protein>
    <submittedName>
        <fullName evidence="2">Uncharacterized protein</fullName>
    </submittedName>
</protein>
<dbReference type="WBParaSite" id="ALUE_0001608001-mRNA-1">
    <property type="protein sequence ID" value="ALUE_0001608001-mRNA-1"/>
    <property type="gene ID" value="ALUE_0001608001"/>
</dbReference>
<name>A0A0M3IDH6_ASCLU</name>
<organism evidence="1 2">
    <name type="scientific">Ascaris lumbricoides</name>
    <name type="common">Giant roundworm</name>
    <dbReference type="NCBI Taxonomy" id="6252"/>
    <lineage>
        <taxon>Eukaryota</taxon>
        <taxon>Metazoa</taxon>
        <taxon>Ecdysozoa</taxon>
        <taxon>Nematoda</taxon>
        <taxon>Chromadorea</taxon>
        <taxon>Rhabditida</taxon>
        <taxon>Spirurina</taxon>
        <taxon>Ascaridomorpha</taxon>
        <taxon>Ascaridoidea</taxon>
        <taxon>Ascarididae</taxon>
        <taxon>Ascaris</taxon>
    </lineage>
</organism>
<accession>A0A0M3IDH6</accession>
<dbReference type="Proteomes" id="UP000036681">
    <property type="component" value="Unplaced"/>
</dbReference>
<evidence type="ECO:0000313" key="2">
    <source>
        <dbReference type="WBParaSite" id="ALUE_0001608001-mRNA-1"/>
    </source>
</evidence>
<keyword evidence="1" id="KW-1185">Reference proteome</keyword>
<dbReference type="AlphaFoldDB" id="A0A0M3IDH6"/>
<proteinExistence type="predicted"/>
<sequence length="51" mass="5806">LNAAARANQSCFRIRNRSTGSTGTFQATTTTILWRRKALSLEYHSTKWNDC</sequence>
<evidence type="ECO:0000313" key="1">
    <source>
        <dbReference type="Proteomes" id="UP000036681"/>
    </source>
</evidence>